<evidence type="ECO:0000256" key="1">
    <source>
        <dbReference type="SAM" id="MobiDB-lite"/>
    </source>
</evidence>
<feature type="compositionally biased region" description="Low complexity" evidence="1">
    <location>
        <begin position="124"/>
        <end position="136"/>
    </location>
</feature>
<evidence type="ECO:0000313" key="3">
    <source>
        <dbReference type="Proteomes" id="UP000608522"/>
    </source>
</evidence>
<dbReference type="Proteomes" id="UP000608522">
    <property type="component" value="Unassembled WGS sequence"/>
</dbReference>
<dbReference type="RefSeq" id="WP_202198457.1">
    <property type="nucleotide sequence ID" value="NZ_BAAATO010000031.1"/>
</dbReference>
<dbReference type="EMBL" id="BNED01000005">
    <property type="protein sequence ID" value="GHI76223.1"/>
    <property type="molecule type" value="Genomic_DNA"/>
</dbReference>
<organism evidence="2 3">
    <name type="scientific">Streptomyces spororaveus</name>
    <dbReference type="NCBI Taxonomy" id="284039"/>
    <lineage>
        <taxon>Bacteria</taxon>
        <taxon>Bacillati</taxon>
        <taxon>Actinomycetota</taxon>
        <taxon>Actinomycetes</taxon>
        <taxon>Kitasatosporales</taxon>
        <taxon>Streptomycetaceae</taxon>
        <taxon>Streptomyces</taxon>
    </lineage>
</organism>
<sequence>MSAAPFAGTVVSLGTSEVARAVGMDPNVWAYNAMKDAPGHVQATVMAVMNTALNVNAVQRQLLDDAARAVEELSKVLTGKDATDHRSTAGLLGDRSTRIEHLAIRRGELLGQLDTHLAIYQETAAEPKSPAAPSKALGLSHPADTPPKACTPRR</sequence>
<keyword evidence="3" id="KW-1185">Reference proteome</keyword>
<accession>A0ABQ3T766</accession>
<gene>
    <name evidence="2" type="ORF">Sspor_17840</name>
</gene>
<name>A0ABQ3T766_9ACTN</name>
<protein>
    <submittedName>
        <fullName evidence="2">Uncharacterized protein</fullName>
    </submittedName>
</protein>
<proteinExistence type="predicted"/>
<reference evidence="3" key="1">
    <citation type="submission" date="2023-07" db="EMBL/GenBank/DDBJ databases">
        <title>Whole genome shotgun sequence of Streptomyces spororaveus NBRC 15456.</title>
        <authorList>
            <person name="Komaki H."/>
            <person name="Tamura T."/>
        </authorList>
    </citation>
    <scope>NUCLEOTIDE SEQUENCE [LARGE SCALE GENOMIC DNA]</scope>
    <source>
        <strain evidence="3">NBRC 15456</strain>
    </source>
</reference>
<comment type="caution">
    <text evidence="2">The sequence shown here is derived from an EMBL/GenBank/DDBJ whole genome shotgun (WGS) entry which is preliminary data.</text>
</comment>
<evidence type="ECO:0000313" key="2">
    <source>
        <dbReference type="EMBL" id="GHI76223.1"/>
    </source>
</evidence>
<feature type="region of interest" description="Disordered" evidence="1">
    <location>
        <begin position="124"/>
        <end position="154"/>
    </location>
</feature>